<evidence type="ECO:0000256" key="1">
    <source>
        <dbReference type="ARBA" id="ARBA00010774"/>
    </source>
</evidence>
<dbReference type="EMBL" id="SGPM01000001">
    <property type="protein sequence ID" value="THH34136.1"/>
    <property type="molecule type" value="Genomic_DNA"/>
</dbReference>
<feature type="region of interest" description="Disordered" evidence="3">
    <location>
        <begin position="186"/>
        <end position="206"/>
    </location>
</feature>
<sequence length="339" mass="37794">MLIYVASRTEKLFPVLKEAGYNHVYKAGPQKKHGCLIAFRSEVLELYAQKQIPYDDHEVHPDAPVTTPFVKRCGSSFRTKNIANLVALKWKDSEDGVIVATTHLFWHPSYTYERTRQAAILLREVSRFRHGLGKDNWPCIVAGDFNFAPDDPAYSLLVGDALSPRQSSRLDVSRVVHHTIDPNVPITTKKMMGEDEGGAEGEEKDPDRIIVNARKAVPDDGLLTDEQLREICTRAGQAFSAYDRGLSQDKTIDAELLFGSRVPLERGKQGAAEPVWTSYTHFWKVVLDYIFVLDPKRDVTVVGVAAPHPTKDLDPGLPRKGVCASDHISLCADLTWSAS</sequence>
<dbReference type="GO" id="GO:0006139">
    <property type="term" value="P:nucleobase-containing compound metabolic process"/>
    <property type="evidence" value="ECO:0007669"/>
    <property type="project" value="UniProtKB-ARBA"/>
</dbReference>
<gene>
    <name evidence="5" type="ORF">EUX98_g191</name>
</gene>
<evidence type="ECO:0000313" key="6">
    <source>
        <dbReference type="Proteomes" id="UP000308730"/>
    </source>
</evidence>
<evidence type="ECO:0000256" key="2">
    <source>
        <dbReference type="ARBA" id="ARBA00022801"/>
    </source>
</evidence>
<evidence type="ECO:0000256" key="3">
    <source>
        <dbReference type="SAM" id="MobiDB-lite"/>
    </source>
</evidence>
<dbReference type="SUPFAM" id="SSF56219">
    <property type="entry name" value="DNase I-like"/>
    <property type="match status" value="1"/>
</dbReference>
<feature type="compositionally biased region" description="Acidic residues" evidence="3">
    <location>
        <begin position="194"/>
        <end position="204"/>
    </location>
</feature>
<accession>A0A4S4N4Z6</accession>
<dbReference type="OrthoDB" id="428734at2759"/>
<keyword evidence="2" id="KW-0378">Hydrolase</keyword>
<proteinExistence type="inferred from homology"/>
<keyword evidence="6" id="KW-1185">Reference proteome</keyword>
<dbReference type="PANTHER" id="PTHR12121">
    <property type="entry name" value="CARBON CATABOLITE REPRESSOR PROTEIN 4"/>
    <property type="match status" value="1"/>
</dbReference>
<organism evidence="5 6">
    <name type="scientific">Antrodiella citrinella</name>
    <dbReference type="NCBI Taxonomy" id="2447956"/>
    <lineage>
        <taxon>Eukaryota</taxon>
        <taxon>Fungi</taxon>
        <taxon>Dikarya</taxon>
        <taxon>Basidiomycota</taxon>
        <taxon>Agaricomycotina</taxon>
        <taxon>Agaricomycetes</taxon>
        <taxon>Polyporales</taxon>
        <taxon>Steccherinaceae</taxon>
        <taxon>Antrodiella</taxon>
    </lineage>
</organism>
<dbReference type="GO" id="GO:0000175">
    <property type="term" value="F:3'-5'-RNA exonuclease activity"/>
    <property type="evidence" value="ECO:0007669"/>
    <property type="project" value="TreeGrafter"/>
</dbReference>
<name>A0A4S4N4Z6_9APHY</name>
<dbReference type="InterPro" id="IPR036691">
    <property type="entry name" value="Endo/exonu/phosph_ase_sf"/>
</dbReference>
<dbReference type="Gene3D" id="3.60.10.10">
    <property type="entry name" value="Endonuclease/exonuclease/phosphatase"/>
    <property type="match status" value="1"/>
</dbReference>
<dbReference type="PANTHER" id="PTHR12121:SF45">
    <property type="entry name" value="NOCTURNIN"/>
    <property type="match status" value="1"/>
</dbReference>
<dbReference type="Pfam" id="PF03372">
    <property type="entry name" value="Exo_endo_phos"/>
    <property type="match status" value="1"/>
</dbReference>
<feature type="domain" description="Endonuclease/exonuclease/phosphatase" evidence="4">
    <location>
        <begin position="20"/>
        <end position="327"/>
    </location>
</feature>
<reference evidence="5 6" key="1">
    <citation type="submission" date="2019-02" db="EMBL/GenBank/DDBJ databases">
        <title>Genome sequencing of the rare red list fungi Antrodiella citrinella (Flaviporus citrinellus).</title>
        <authorList>
            <person name="Buettner E."/>
            <person name="Kellner H."/>
        </authorList>
    </citation>
    <scope>NUCLEOTIDE SEQUENCE [LARGE SCALE GENOMIC DNA]</scope>
    <source>
        <strain evidence="5 6">DSM 108506</strain>
    </source>
</reference>
<comment type="similarity">
    <text evidence="1">Belongs to the CCR4/nocturin family.</text>
</comment>
<dbReference type="AlphaFoldDB" id="A0A4S4N4Z6"/>
<evidence type="ECO:0000259" key="4">
    <source>
        <dbReference type="Pfam" id="PF03372"/>
    </source>
</evidence>
<comment type="caution">
    <text evidence="5">The sequence shown here is derived from an EMBL/GenBank/DDBJ whole genome shotgun (WGS) entry which is preliminary data.</text>
</comment>
<dbReference type="Proteomes" id="UP000308730">
    <property type="component" value="Unassembled WGS sequence"/>
</dbReference>
<protein>
    <recommendedName>
        <fullName evidence="4">Endonuclease/exonuclease/phosphatase domain-containing protein</fullName>
    </recommendedName>
</protein>
<evidence type="ECO:0000313" key="5">
    <source>
        <dbReference type="EMBL" id="THH34136.1"/>
    </source>
</evidence>
<dbReference type="InterPro" id="IPR005135">
    <property type="entry name" value="Endo/exonuclease/phosphatase"/>
</dbReference>
<dbReference type="InterPro" id="IPR050410">
    <property type="entry name" value="CCR4/nocturin_mRNA_transcr"/>
</dbReference>